<evidence type="ECO:0000256" key="2">
    <source>
        <dbReference type="ARBA" id="ARBA00022618"/>
    </source>
</evidence>
<evidence type="ECO:0000256" key="4">
    <source>
        <dbReference type="ARBA" id="ARBA00022989"/>
    </source>
</evidence>
<protein>
    <recommendedName>
        <fullName evidence="7">Cell division protein FtsL</fullName>
    </recommendedName>
</protein>
<keyword evidence="5 7" id="KW-0472">Membrane</keyword>
<feature type="coiled-coil region" evidence="8">
    <location>
        <begin position="65"/>
        <end position="92"/>
    </location>
</feature>
<dbReference type="HAMAP" id="MF_00910">
    <property type="entry name" value="FtsL"/>
    <property type="match status" value="1"/>
</dbReference>
<evidence type="ECO:0000256" key="8">
    <source>
        <dbReference type="SAM" id="Coils"/>
    </source>
</evidence>
<accession>A0A9Y2AK85</accession>
<name>A0A9Y2AK85_9FIRM</name>
<gene>
    <name evidence="7" type="primary">ftsL</name>
    <name evidence="9" type="ORF">P3F81_05030</name>
</gene>
<keyword evidence="6 7" id="KW-0131">Cell cycle</keyword>
<reference evidence="9" key="1">
    <citation type="submission" date="2023-03" db="EMBL/GenBank/DDBJ databases">
        <title>Selenobaculum gbiensis gen. nov. sp. nov., a new bacterium isolated from the gut microbiota of IBD patient.</title>
        <authorList>
            <person name="Yeo S."/>
            <person name="Park H."/>
            <person name="Huh C.S."/>
        </authorList>
    </citation>
    <scope>NUCLEOTIDE SEQUENCE</scope>
    <source>
        <strain evidence="9">ICN-92133</strain>
    </source>
</reference>
<keyword evidence="4 7" id="KW-1133">Transmembrane helix</keyword>
<dbReference type="RefSeq" id="WP_147670778.1">
    <property type="nucleotide sequence ID" value="NZ_CP120678.1"/>
</dbReference>
<keyword evidence="1 7" id="KW-1003">Cell membrane</keyword>
<dbReference type="Proteomes" id="UP001243623">
    <property type="component" value="Chromosome"/>
</dbReference>
<dbReference type="AlphaFoldDB" id="A0A9Y2AK85"/>
<evidence type="ECO:0000313" key="10">
    <source>
        <dbReference type="Proteomes" id="UP001243623"/>
    </source>
</evidence>
<dbReference type="KEGG" id="sgbi:P3F81_05030"/>
<dbReference type="InterPro" id="IPR011922">
    <property type="entry name" value="Cell_div_FtsL"/>
</dbReference>
<evidence type="ECO:0000256" key="7">
    <source>
        <dbReference type="HAMAP-Rule" id="MF_00910"/>
    </source>
</evidence>
<comment type="function">
    <text evidence="7">Essential cell division protein.</text>
</comment>
<evidence type="ECO:0000256" key="3">
    <source>
        <dbReference type="ARBA" id="ARBA00022692"/>
    </source>
</evidence>
<evidence type="ECO:0000256" key="6">
    <source>
        <dbReference type="ARBA" id="ARBA00023306"/>
    </source>
</evidence>
<dbReference type="GO" id="GO:0005886">
    <property type="term" value="C:plasma membrane"/>
    <property type="evidence" value="ECO:0007669"/>
    <property type="project" value="UniProtKB-SubCell"/>
</dbReference>
<dbReference type="GO" id="GO:0043093">
    <property type="term" value="P:FtsZ-dependent cytokinesis"/>
    <property type="evidence" value="ECO:0007669"/>
    <property type="project" value="UniProtKB-UniRule"/>
</dbReference>
<proteinExistence type="inferred from homology"/>
<evidence type="ECO:0000256" key="1">
    <source>
        <dbReference type="ARBA" id="ARBA00022475"/>
    </source>
</evidence>
<keyword evidence="3 7" id="KW-0812">Transmembrane</keyword>
<organism evidence="9 10">
    <name type="scientific">Selenobaculum gibii</name>
    <dbReference type="NCBI Taxonomy" id="3054208"/>
    <lineage>
        <taxon>Bacteria</taxon>
        <taxon>Bacillati</taxon>
        <taxon>Bacillota</taxon>
        <taxon>Negativicutes</taxon>
        <taxon>Selenomonadales</taxon>
        <taxon>Selenomonadaceae</taxon>
        <taxon>Selenobaculum</taxon>
    </lineage>
</organism>
<sequence length="119" mass="13469">MLVKRKEEYELYQEQSISESAARIEVPKLNVALRSKCLILVALFAVMAMITTVRSEAIVSNGYALVQTKSQINKLEKNNEQLKLEIARLKSPQRIKSLAAEKLQMVVPEEVYFASKNAN</sequence>
<comment type="subcellular location">
    <subcellularLocation>
        <location evidence="7">Cell membrane</location>
        <topology evidence="7">Single-pass type II membrane protein</topology>
    </subcellularLocation>
    <text evidence="7">Localizes to the division septum where it forms a ring structure.</text>
</comment>
<feature type="transmembrane region" description="Helical" evidence="7">
    <location>
        <begin position="37"/>
        <end position="53"/>
    </location>
</feature>
<evidence type="ECO:0000313" key="9">
    <source>
        <dbReference type="EMBL" id="WIW71666.1"/>
    </source>
</evidence>
<dbReference type="GO" id="GO:0032153">
    <property type="term" value="C:cell division site"/>
    <property type="evidence" value="ECO:0007669"/>
    <property type="project" value="UniProtKB-UniRule"/>
</dbReference>
<dbReference type="EMBL" id="CP120678">
    <property type="protein sequence ID" value="WIW71666.1"/>
    <property type="molecule type" value="Genomic_DNA"/>
</dbReference>
<keyword evidence="2 7" id="KW-0132">Cell division</keyword>
<evidence type="ECO:0000256" key="5">
    <source>
        <dbReference type="ARBA" id="ARBA00023136"/>
    </source>
</evidence>
<keyword evidence="10" id="KW-1185">Reference proteome</keyword>
<dbReference type="Pfam" id="PF04977">
    <property type="entry name" value="DivIC"/>
    <property type="match status" value="1"/>
</dbReference>
<comment type="similarity">
    <text evidence="7">Belongs to the FtsL family.</text>
</comment>
<dbReference type="InterPro" id="IPR007060">
    <property type="entry name" value="FtsL/DivIC"/>
</dbReference>
<keyword evidence="8" id="KW-0175">Coiled coil</keyword>